<sequence length="179" mass="19003">MRRSFRLSLVFTAAVVSLGGAHLASAQSVASGAAASAPAAAAAAADLKMFPAPQPGMQRAVISLPPAELEDDLRVQVIVGKTMPTDCNVHFFPARLQHDTLPGSGYPYYRVTDIGPVAATKMACAPSATPQSAFVIGRGDGFLLRYNSRLPVVVYVPDGYEVRYRLWQGSNEVGRAVVR</sequence>
<evidence type="ECO:0000256" key="1">
    <source>
        <dbReference type="ARBA" id="ARBA00010558"/>
    </source>
</evidence>
<dbReference type="Proteomes" id="UP001056386">
    <property type="component" value="Chromosome 1"/>
</dbReference>
<evidence type="ECO:0000313" key="3">
    <source>
        <dbReference type="EMBL" id="QPQ92662.1"/>
    </source>
</evidence>
<dbReference type="GeneID" id="45695743"/>
<comment type="similarity">
    <text evidence="1">Belongs to the protease inhibitor I11 (ecotin) family.</text>
</comment>
<reference evidence="4" key="2">
    <citation type="submission" date="2022-06" db="EMBL/GenBank/DDBJ databases">
        <title>Draft genome sequence of Burkholderia glumae strain GR20004 isolated from rice panicle showing bacterial panicle blight.</title>
        <authorList>
            <person name="Choi S.Y."/>
            <person name="Lee Y.H."/>
        </authorList>
    </citation>
    <scope>NUCLEOTIDE SEQUENCE</scope>
    <source>
        <strain evidence="4">GR20004</strain>
    </source>
</reference>
<feature type="chain" id="PRO_5042899994" evidence="2">
    <location>
        <begin position="27"/>
        <end position="179"/>
    </location>
</feature>
<accession>A0AAQ0BUS9</accession>
<dbReference type="EMBL" id="CP099587">
    <property type="protein sequence ID" value="USS45439.1"/>
    <property type="molecule type" value="Genomic_DNA"/>
</dbReference>
<keyword evidence="6" id="KW-1185">Reference proteome</keyword>
<dbReference type="SUPFAM" id="SSF49772">
    <property type="entry name" value="Ecotin, trypsin inhibitor"/>
    <property type="match status" value="1"/>
</dbReference>
<dbReference type="Pfam" id="PF03974">
    <property type="entry name" value="Ecotin"/>
    <property type="match status" value="1"/>
</dbReference>
<dbReference type="Gene3D" id="2.60.40.550">
    <property type="entry name" value="Ecotin"/>
    <property type="match status" value="1"/>
</dbReference>
<dbReference type="RefSeq" id="WP_015876687.1">
    <property type="nucleotide sequence ID" value="NZ_CP021074.1"/>
</dbReference>
<keyword evidence="3" id="KW-0646">Protease inhibitor</keyword>
<evidence type="ECO:0000313" key="6">
    <source>
        <dbReference type="Proteomes" id="UP001056386"/>
    </source>
</evidence>
<keyword evidence="3" id="KW-0722">Serine protease inhibitor</keyword>
<dbReference type="AlphaFoldDB" id="A0AAQ0BUS9"/>
<reference evidence="3 5" key="1">
    <citation type="submission" date="2020-12" db="EMBL/GenBank/DDBJ databases">
        <title>FDA dAtabase for Regulatory Grade micrObial Sequences (FDA-ARGOS): Supporting development and validation of Infectious Disease Dx tests.</title>
        <authorList>
            <person name="Minogue T."/>
            <person name="Wolcott M."/>
            <person name="Wasieloski L."/>
            <person name="Aguilar W."/>
            <person name="Moore D."/>
            <person name="Jaissle J."/>
            <person name="Tallon L."/>
            <person name="Sadzewicz L."/>
            <person name="Zhao X."/>
            <person name="Boylan J."/>
            <person name="Ott S."/>
            <person name="Bowen H."/>
            <person name="Vavikolanu K."/>
            <person name="Mehta A."/>
            <person name="Aluvathingal J."/>
            <person name="Nadendla S."/>
            <person name="Yan Y."/>
            <person name="Sichtig H."/>
        </authorList>
    </citation>
    <scope>NUCLEOTIDE SEQUENCE [LARGE SCALE GENOMIC DNA]</scope>
    <source>
        <strain evidence="3 5">FDAARGOS_949</strain>
    </source>
</reference>
<evidence type="ECO:0000256" key="2">
    <source>
        <dbReference type="SAM" id="SignalP"/>
    </source>
</evidence>
<proteinExistence type="inferred from homology"/>
<dbReference type="GO" id="GO:0004867">
    <property type="term" value="F:serine-type endopeptidase inhibitor activity"/>
    <property type="evidence" value="ECO:0007669"/>
    <property type="project" value="UniProtKB-KW"/>
</dbReference>
<gene>
    <name evidence="3" type="primary">eco</name>
    <name evidence="3" type="ORF">I6H06_26775</name>
    <name evidence="4" type="ORF">NFI99_28100</name>
</gene>
<name>A0AAQ0BUS9_BURGL</name>
<evidence type="ECO:0000313" key="5">
    <source>
        <dbReference type="Proteomes" id="UP000594892"/>
    </source>
</evidence>
<dbReference type="EMBL" id="CP065601">
    <property type="protein sequence ID" value="QPQ92662.1"/>
    <property type="molecule type" value="Genomic_DNA"/>
</dbReference>
<protein>
    <submittedName>
        <fullName evidence="3">Serine protease inhibitor ecotin</fullName>
    </submittedName>
</protein>
<dbReference type="InterPro" id="IPR005658">
    <property type="entry name" value="Prot_inh_ecotin"/>
</dbReference>
<feature type="signal peptide" evidence="2">
    <location>
        <begin position="1"/>
        <end position="26"/>
    </location>
</feature>
<dbReference type="NCBIfam" id="NF002987">
    <property type="entry name" value="PRK03719.1"/>
    <property type="match status" value="1"/>
</dbReference>
<organism evidence="3 5">
    <name type="scientific">Burkholderia glumae</name>
    <name type="common">Pseudomonas glumae</name>
    <dbReference type="NCBI Taxonomy" id="337"/>
    <lineage>
        <taxon>Bacteria</taxon>
        <taxon>Pseudomonadati</taxon>
        <taxon>Pseudomonadota</taxon>
        <taxon>Betaproteobacteria</taxon>
        <taxon>Burkholderiales</taxon>
        <taxon>Burkholderiaceae</taxon>
        <taxon>Burkholderia</taxon>
    </lineage>
</organism>
<dbReference type="InterPro" id="IPR036198">
    <property type="entry name" value="Ecotin_sf"/>
</dbReference>
<keyword evidence="2" id="KW-0732">Signal</keyword>
<evidence type="ECO:0000313" key="4">
    <source>
        <dbReference type="EMBL" id="USS45439.1"/>
    </source>
</evidence>
<dbReference type="Proteomes" id="UP000594892">
    <property type="component" value="Chromosome 2"/>
</dbReference>
<dbReference type="PANTHER" id="PTHR35890:SF3">
    <property type="entry name" value="ECOTIN"/>
    <property type="match status" value="1"/>
</dbReference>
<dbReference type="PIRSF" id="PIRSF006865">
    <property type="entry name" value="Prot_inh_ecotin"/>
    <property type="match status" value="1"/>
</dbReference>
<dbReference type="PANTHER" id="PTHR35890">
    <property type="match status" value="1"/>
</dbReference>